<evidence type="ECO:0000256" key="7">
    <source>
        <dbReference type="ARBA" id="ARBA00022741"/>
    </source>
</evidence>
<evidence type="ECO:0000256" key="3">
    <source>
        <dbReference type="ARBA" id="ARBA00019010"/>
    </source>
</evidence>
<evidence type="ECO:0000256" key="5">
    <source>
        <dbReference type="ARBA" id="ARBA00022694"/>
    </source>
</evidence>
<keyword evidence="7" id="KW-0547">Nucleotide-binding</keyword>
<keyword evidence="8" id="KW-0067">ATP-binding</keyword>
<dbReference type="Proteomes" id="UP001055125">
    <property type="component" value="Unassembled WGS sequence"/>
</dbReference>
<keyword evidence="5" id="KW-0819">tRNA processing</keyword>
<evidence type="ECO:0000256" key="10">
    <source>
        <dbReference type="ARBA" id="ARBA00032441"/>
    </source>
</evidence>
<keyword evidence="4" id="KW-0963">Cytoplasm</keyword>
<feature type="domain" description="Aminoglycoside phosphotransferase" evidence="11">
    <location>
        <begin position="188"/>
        <end position="440"/>
    </location>
</feature>
<dbReference type="Pfam" id="PF02367">
    <property type="entry name" value="TsaE"/>
    <property type="match status" value="1"/>
</dbReference>
<evidence type="ECO:0000313" key="12">
    <source>
        <dbReference type="EMBL" id="GJD93767.1"/>
    </source>
</evidence>
<dbReference type="SUPFAM" id="SSF56112">
    <property type="entry name" value="Protein kinase-like (PK-like)"/>
    <property type="match status" value="1"/>
</dbReference>
<dbReference type="EMBL" id="BPQP01000014">
    <property type="protein sequence ID" value="GJD93767.1"/>
    <property type="molecule type" value="Genomic_DNA"/>
</dbReference>
<evidence type="ECO:0000256" key="9">
    <source>
        <dbReference type="ARBA" id="ARBA00022842"/>
    </source>
</evidence>
<dbReference type="Gene3D" id="3.40.50.300">
    <property type="entry name" value="P-loop containing nucleotide triphosphate hydrolases"/>
    <property type="match status" value="1"/>
</dbReference>
<comment type="caution">
    <text evidence="12">The sequence shown here is derived from an EMBL/GenBank/DDBJ whole genome shotgun (WGS) entry which is preliminary data.</text>
</comment>
<evidence type="ECO:0000256" key="2">
    <source>
        <dbReference type="ARBA" id="ARBA00007599"/>
    </source>
</evidence>
<dbReference type="InterPro" id="IPR027417">
    <property type="entry name" value="P-loop_NTPase"/>
</dbReference>
<comment type="subcellular location">
    <subcellularLocation>
        <location evidence="1">Cytoplasm</location>
    </subcellularLocation>
</comment>
<dbReference type="InterPro" id="IPR011009">
    <property type="entry name" value="Kinase-like_dom_sf"/>
</dbReference>
<protein>
    <recommendedName>
        <fullName evidence="3">tRNA threonylcarbamoyladenosine biosynthesis protein TsaE</fullName>
    </recommendedName>
    <alternativeName>
        <fullName evidence="10">t(6)A37 threonylcarbamoyladenosine biosynthesis protein TsaE</fullName>
    </alternativeName>
</protein>
<dbReference type="InterPro" id="IPR002575">
    <property type="entry name" value="Aminoglycoside_PTrfase"/>
</dbReference>
<evidence type="ECO:0000256" key="6">
    <source>
        <dbReference type="ARBA" id="ARBA00022723"/>
    </source>
</evidence>
<dbReference type="NCBIfam" id="TIGR00150">
    <property type="entry name" value="T6A_YjeE"/>
    <property type="match status" value="1"/>
</dbReference>
<keyword evidence="13" id="KW-1185">Reference proteome</keyword>
<accession>A0ABQ4RUX0</accession>
<comment type="similarity">
    <text evidence="2">Belongs to the TsaE family.</text>
</comment>
<organism evidence="12 13">
    <name type="scientific">Methylobacterium iners</name>
    <dbReference type="NCBI Taxonomy" id="418707"/>
    <lineage>
        <taxon>Bacteria</taxon>
        <taxon>Pseudomonadati</taxon>
        <taxon>Pseudomonadota</taxon>
        <taxon>Alphaproteobacteria</taxon>
        <taxon>Hyphomicrobiales</taxon>
        <taxon>Methylobacteriaceae</taxon>
        <taxon>Methylobacterium</taxon>
    </lineage>
</organism>
<dbReference type="PANTHER" id="PTHR33540:SF2">
    <property type="entry name" value="TRNA THREONYLCARBAMOYLADENOSINE BIOSYNTHESIS PROTEIN TSAE"/>
    <property type="match status" value="1"/>
</dbReference>
<keyword evidence="9" id="KW-0460">Magnesium</keyword>
<dbReference type="InterPro" id="IPR003442">
    <property type="entry name" value="T6A_TsaE"/>
</dbReference>
<dbReference type="Gene3D" id="3.30.200.20">
    <property type="entry name" value="Phosphorylase Kinase, domain 1"/>
    <property type="match status" value="1"/>
</dbReference>
<dbReference type="PANTHER" id="PTHR33540">
    <property type="entry name" value="TRNA THREONYLCARBAMOYLADENOSINE BIOSYNTHESIS PROTEIN TSAE"/>
    <property type="match status" value="1"/>
</dbReference>
<evidence type="ECO:0000313" key="13">
    <source>
        <dbReference type="Proteomes" id="UP001055125"/>
    </source>
</evidence>
<evidence type="ECO:0000259" key="11">
    <source>
        <dbReference type="Pfam" id="PF01636"/>
    </source>
</evidence>
<evidence type="ECO:0000256" key="4">
    <source>
        <dbReference type="ARBA" id="ARBA00022490"/>
    </source>
</evidence>
<name>A0ABQ4RUX0_9HYPH</name>
<dbReference type="SUPFAM" id="SSF52540">
    <property type="entry name" value="P-loop containing nucleoside triphosphate hydrolases"/>
    <property type="match status" value="1"/>
</dbReference>
<dbReference type="Gene3D" id="3.90.1200.10">
    <property type="match status" value="1"/>
</dbReference>
<reference evidence="12" key="1">
    <citation type="journal article" date="2021" name="Front. Microbiol.">
        <title>Comprehensive Comparative Genomics and Phenotyping of Methylobacterium Species.</title>
        <authorList>
            <person name="Alessa O."/>
            <person name="Ogura Y."/>
            <person name="Fujitani Y."/>
            <person name="Takami H."/>
            <person name="Hayashi T."/>
            <person name="Sahin N."/>
            <person name="Tani A."/>
        </authorList>
    </citation>
    <scope>NUCLEOTIDE SEQUENCE</scope>
    <source>
        <strain evidence="12">DSM 19015</strain>
    </source>
</reference>
<evidence type="ECO:0000256" key="8">
    <source>
        <dbReference type="ARBA" id="ARBA00022840"/>
    </source>
</evidence>
<reference evidence="12" key="2">
    <citation type="submission" date="2021-08" db="EMBL/GenBank/DDBJ databases">
        <authorList>
            <person name="Tani A."/>
            <person name="Ola A."/>
            <person name="Ogura Y."/>
            <person name="Katsura K."/>
            <person name="Hayashi T."/>
        </authorList>
    </citation>
    <scope>NUCLEOTIDE SEQUENCE</scope>
    <source>
        <strain evidence="12">DSM 19015</strain>
    </source>
</reference>
<keyword evidence="6" id="KW-0479">Metal-binding</keyword>
<evidence type="ECO:0000256" key="1">
    <source>
        <dbReference type="ARBA" id="ARBA00004496"/>
    </source>
</evidence>
<gene>
    <name evidence="12" type="ORF">OCOJLMKI_0964</name>
</gene>
<proteinExistence type="inferred from homology"/>
<sequence>MSQDEPETSPVESTPAAWEIVLPDESATEDLGRFLAEFLAPGDLVALSGGLGGGKTTLARALIRELAGAPSLEVPSPTFTLVQPYEAKNGRAIVHADLYRLRGADELVELGFDEMTESAITLVEWPERLGHRAGPILSVELSLRPQFGDGSRFARIDGSGGMAARLERARALRALLDRSGWDEATRVPMQGDASSRAYERLVKPDGTTAVLMISPPRADGPPVRDGKPYSTIVKLAESVHAFVGVDRGLRALGFSAPRIYGEDLSAGLLIIEDLGSEPVVDSNGPRPERYAEATRLLAKLHGTELPGVLPVADGIDHVLPSYDLEALLFEAELLPDWYCPAIRGASLPGPARSEFLALWSDALRGIPGERPTWTLRDYHSPNLIWLPDREGLERIGVIDFQDAVLGHPAYDVASLLQDARVDASAEFELRLLGLYVRERRARDPDFDMHAFAHAYAVLAAQRATKILGIFARLDRRDGKPGYLAHLPRIEAYLARNLKHPALSALRTWHATHLPGLVPSAEPEPSA</sequence>
<dbReference type="Pfam" id="PF01636">
    <property type="entry name" value="APH"/>
    <property type="match status" value="1"/>
</dbReference>